<dbReference type="InterPro" id="IPR013103">
    <property type="entry name" value="RVT_2"/>
</dbReference>
<sequence>MLHNAYGDDTLEQLSAVVIMMSHIQTANDNADAEPKYDAEVIREAKTLLQKELETCKERVKTLENKPIRFSKYKEAYEELEREIRVDKHTIERILKEKDKIQGDFCKMKNENVKIQYESDLSKKAFIEKENKYLDDIVDLKQKLTELGYQNLERLKKAIAAQPKMYDGERLQSTKLKTDSPHSEETFEDTEESRLRIKDNMIQLDYGKLNALYDTFVPQQEITIEQTYFSTPFTSNVSFELSIEMSDLPLKKIPNENKLLQLFGKLDNAITVLKNVNTKFDKSATLEKLICITPLNKNKDLKAKIVFKVEVKTNNSKPVISHSIPKNEQSLKKSANVIARGIYRIMKTETQTRVTKTNMFSYNSIGVVNSSSVRRPKSKDTNLKKRVLMNTESKSTSTNVKKISSSVSVVSNKNDTLNLTVCQTNASVLKSKTVNDVNDGLNLSELLQFCRSDCWEVLDDKYVPSPACRFGSIRVSSECSKHMTGNLKLLRNFDEKFMGTVCFGNDNFAAITRYEYYVQGNLMICHVYYIEGLRHNLLSVGQFCDGDLKVAFFSNTCYVRNLEGEDLLTSSRDYNLYTISISEMAASSPVCLIVITRVVAIPPRRKRNIRETIHVKFDKLTAMASECNNSRPGLNCSNFHDSSKELNETPSKEDLDNLFGPLYKEYYATRTLEVSNNSATKLDGNTFINPFANHEFKEAESSSNYQDPSNMYEFHQQHRFTDKWTKDHPIKQVIGDPSKPVTTGSRLHTNAEMCYSQQEVIDFEELFASVERLEAVKMFVAYAAYKNFTIYQMYIKTAFLNGPLKEEVFVSQPDRFVDPDFPNHIYHLKKALYGLKQALRA</sequence>
<proteinExistence type="predicted"/>
<dbReference type="EMBL" id="BKCJ010007839">
    <property type="protein sequence ID" value="GEU79278.1"/>
    <property type="molecule type" value="Genomic_DNA"/>
</dbReference>
<evidence type="ECO:0000256" key="1">
    <source>
        <dbReference type="SAM" id="Coils"/>
    </source>
</evidence>
<dbReference type="InterPro" id="IPR054722">
    <property type="entry name" value="PolX-like_BBD"/>
</dbReference>
<evidence type="ECO:0000259" key="2">
    <source>
        <dbReference type="Pfam" id="PF07727"/>
    </source>
</evidence>
<dbReference type="AlphaFoldDB" id="A0A6L2MZ77"/>
<keyword evidence="1" id="KW-0175">Coiled coil</keyword>
<organism evidence="4">
    <name type="scientific">Tanacetum cinerariifolium</name>
    <name type="common">Dalmatian daisy</name>
    <name type="synonym">Chrysanthemum cinerariifolium</name>
    <dbReference type="NCBI Taxonomy" id="118510"/>
    <lineage>
        <taxon>Eukaryota</taxon>
        <taxon>Viridiplantae</taxon>
        <taxon>Streptophyta</taxon>
        <taxon>Embryophyta</taxon>
        <taxon>Tracheophyta</taxon>
        <taxon>Spermatophyta</taxon>
        <taxon>Magnoliopsida</taxon>
        <taxon>eudicotyledons</taxon>
        <taxon>Gunneridae</taxon>
        <taxon>Pentapetalae</taxon>
        <taxon>asterids</taxon>
        <taxon>campanulids</taxon>
        <taxon>Asterales</taxon>
        <taxon>Asteraceae</taxon>
        <taxon>Asteroideae</taxon>
        <taxon>Anthemideae</taxon>
        <taxon>Anthemidinae</taxon>
        <taxon>Tanacetum</taxon>
    </lineage>
</organism>
<feature type="domain" description="Retrovirus-related Pol polyprotein from transposon TNT 1-94-like beta-barrel" evidence="3">
    <location>
        <begin position="477"/>
        <end position="544"/>
    </location>
</feature>
<feature type="non-terminal residue" evidence="4">
    <location>
        <position position="841"/>
    </location>
</feature>
<accession>A0A6L2MZ77</accession>
<name>A0A6L2MZ77_TANCI</name>
<evidence type="ECO:0000313" key="4">
    <source>
        <dbReference type="EMBL" id="GEU79278.1"/>
    </source>
</evidence>
<protein>
    <submittedName>
        <fullName evidence="4">Retrovirus-related Pol polyprotein from transposon TNT 1-94</fullName>
    </submittedName>
</protein>
<comment type="caution">
    <text evidence="4">The sequence shown here is derived from an EMBL/GenBank/DDBJ whole genome shotgun (WGS) entry which is preliminary data.</text>
</comment>
<feature type="domain" description="Reverse transcriptase Ty1/copia-type" evidence="2">
    <location>
        <begin position="754"/>
        <end position="839"/>
    </location>
</feature>
<reference evidence="4" key="1">
    <citation type="journal article" date="2019" name="Sci. Rep.">
        <title>Draft genome of Tanacetum cinerariifolium, the natural source of mosquito coil.</title>
        <authorList>
            <person name="Yamashiro T."/>
            <person name="Shiraishi A."/>
            <person name="Satake H."/>
            <person name="Nakayama K."/>
        </authorList>
    </citation>
    <scope>NUCLEOTIDE SEQUENCE</scope>
</reference>
<evidence type="ECO:0000259" key="3">
    <source>
        <dbReference type="Pfam" id="PF22936"/>
    </source>
</evidence>
<gene>
    <name evidence="4" type="ORF">Tci_051256</name>
</gene>
<dbReference type="Pfam" id="PF07727">
    <property type="entry name" value="RVT_2"/>
    <property type="match status" value="1"/>
</dbReference>
<dbReference type="Pfam" id="PF22936">
    <property type="entry name" value="Pol_BBD"/>
    <property type="match status" value="1"/>
</dbReference>
<feature type="coiled-coil region" evidence="1">
    <location>
        <begin position="46"/>
        <end position="97"/>
    </location>
</feature>